<evidence type="ECO:0000313" key="1">
    <source>
        <dbReference type="EMBL" id="CAL1296217.1"/>
    </source>
</evidence>
<accession>A0AAV2BJR9</accession>
<dbReference type="Proteomes" id="UP001497382">
    <property type="component" value="Unassembled WGS sequence"/>
</dbReference>
<evidence type="ECO:0000313" key="2">
    <source>
        <dbReference type="Proteomes" id="UP001497382"/>
    </source>
</evidence>
<keyword evidence="2" id="KW-1185">Reference proteome</keyword>
<organism evidence="1 2">
    <name type="scientific">Larinioides sclopetarius</name>
    <dbReference type="NCBI Taxonomy" id="280406"/>
    <lineage>
        <taxon>Eukaryota</taxon>
        <taxon>Metazoa</taxon>
        <taxon>Ecdysozoa</taxon>
        <taxon>Arthropoda</taxon>
        <taxon>Chelicerata</taxon>
        <taxon>Arachnida</taxon>
        <taxon>Araneae</taxon>
        <taxon>Araneomorphae</taxon>
        <taxon>Entelegynae</taxon>
        <taxon>Araneoidea</taxon>
        <taxon>Araneidae</taxon>
        <taxon>Larinioides</taxon>
    </lineage>
</organism>
<sequence>MDWQSIFERTFKTENLKTRGAEGRLDLIKHTQLIKAPKNFPSKISALG</sequence>
<feature type="non-terminal residue" evidence="1">
    <location>
        <position position="48"/>
    </location>
</feature>
<dbReference type="EMBL" id="CAXIEN010000391">
    <property type="protein sequence ID" value="CAL1296217.1"/>
    <property type="molecule type" value="Genomic_DNA"/>
</dbReference>
<gene>
    <name evidence="1" type="ORF">LARSCL_LOCUS19688</name>
</gene>
<name>A0AAV2BJR9_9ARAC</name>
<reference evidence="1 2" key="1">
    <citation type="submission" date="2024-04" db="EMBL/GenBank/DDBJ databases">
        <authorList>
            <person name="Rising A."/>
            <person name="Reimegard J."/>
            <person name="Sonavane S."/>
            <person name="Akerstrom W."/>
            <person name="Nylinder S."/>
            <person name="Hedman E."/>
            <person name="Kallberg Y."/>
        </authorList>
    </citation>
    <scope>NUCLEOTIDE SEQUENCE [LARGE SCALE GENOMIC DNA]</scope>
</reference>
<proteinExistence type="predicted"/>
<protein>
    <submittedName>
        <fullName evidence="1">Uncharacterized protein</fullName>
    </submittedName>
</protein>
<dbReference type="AlphaFoldDB" id="A0AAV2BJR9"/>
<comment type="caution">
    <text evidence="1">The sequence shown here is derived from an EMBL/GenBank/DDBJ whole genome shotgun (WGS) entry which is preliminary data.</text>
</comment>